<name>A0AAD6GXI7_9EURO</name>
<feature type="compositionally biased region" description="Low complexity" evidence="13">
    <location>
        <begin position="475"/>
        <end position="490"/>
    </location>
</feature>
<evidence type="ECO:0000256" key="3">
    <source>
        <dbReference type="ARBA" id="ARBA00008212"/>
    </source>
</evidence>
<evidence type="ECO:0000256" key="9">
    <source>
        <dbReference type="ARBA" id="ARBA00022833"/>
    </source>
</evidence>
<dbReference type="AlphaFoldDB" id="A0AAD6GXI7"/>
<dbReference type="Pfam" id="PF11789">
    <property type="entry name" value="zf-Nse"/>
    <property type="match status" value="1"/>
</dbReference>
<evidence type="ECO:0000256" key="2">
    <source>
        <dbReference type="ARBA" id="ARBA00004718"/>
    </source>
</evidence>
<dbReference type="InterPro" id="IPR004181">
    <property type="entry name" value="Znf_MIZ"/>
</dbReference>
<feature type="region of interest" description="Disordered" evidence="13">
    <location>
        <begin position="1"/>
        <end position="46"/>
    </location>
</feature>
<sequence>MLSTPSRHRGTPALSRPTPRARGQSTPRGSTAPDLPAYEFPEAPLNRESQQQIISLLESQQLRDIKDHFRKAANHLTDSAGQVNARLCDARSRYQTQKERRRNTGEEGEIADDEDEEIQRLAESERKVDDITGRMEERMRRLIDSESHLIDLTDSLSKIEKDEADAQASLIRGRQTRAQRRIQEAQQQHNQDEDGEDDSQDDDYEGTPEREARERNTQNPPSRRLDESLGTGAQKWDGLSLTERYASNNSYIGFYRTVHDSKFNGDEAPPLPASSTWFSHLEDTNGDGVSTSQGDGSSRQTRRTRNQREASPADSDDIAIERERVSLRCPLTLLPFRDPVTSTKCPHTFEREAIMDMISRSNLFTPNPQGRGRRLRAAKCPVCSNLLATEDLRADPVMLRKIRRAEELQAREEDDQMGGLGKEEGSNEVTLGSDEESGEDSDGMDVDADSESDQPRIKSEPAARIKRESIIPHASQEVEMISSESSESEG</sequence>
<keyword evidence="16" id="KW-1185">Reference proteome</keyword>
<keyword evidence="10" id="KW-0413">Isomerase</keyword>
<dbReference type="GO" id="GO:0008270">
    <property type="term" value="F:zinc ion binding"/>
    <property type="evidence" value="ECO:0007669"/>
    <property type="project" value="UniProtKB-KW"/>
</dbReference>
<evidence type="ECO:0000256" key="8">
    <source>
        <dbReference type="ARBA" id="ARBA00022786"/>
    </source>
</evidence>
<dbReference type="GO" id="GO:0030915">
    <property type="term" value="C:Smc5-Smc6 complex"/>
    <property type="evidence" value="ECO:0007669"/>
    <property type="project" value="InterPro"/>
</dbReference>
<evidence type="ECO:0000256" key="10">
    <source>
        <dbReference type="ARBA" id="ARBA00023110"/>
    </source>
</evidence>
<feature type="region of interest" description="Disordered" evidence="13">
    <location>
        <begin position="408"/>
        <end position="490"/>
    </location>
</feature>
<comment type="pathway">
    <text evidence="2">Protein modification; protein sumoylation.</text>
</comment>
<keyword evidence="9" id="KW-0862">Zinc</keyword>
<evidence type="ECO:0000256" key="13">
    <source>
        <dbReference type="SAM" id="MobiDB-lite"/>
    </source>
</evidence>
<dbReference type="GO" id="GO:0016925">
    <property type="term" value="P:protein sumoylation"/>
    <property type="evidence" value="ECO:0007669"/>
    <property type="project" value="TreeGrafter"/>
</dbReference>
<evidence type="ECO:0000313" key="15">
    <source>
        <dbReference type="EMBL" id="KAJ5596213.1"/>
    </source>
</evidence>
<organism evidence="15 16">
    <name type="scientific">Penicillium hetheringtonii</name>
    <dbReference type="NCBI Taxonomy" id="911720"/>
    <lineage>
        <taxon>Eukaryota</taxon>
        <taxon>Fungi</taxon>
        <taxon>Dikarya</taxon>
        <taxon>Ascomycota</taxon>
        <taxon>Pezizomycotina</taxon>
        <taxon>Eurotiomycetes</taxon>
        <taxon>Eurotiomycetidae</taxon>
        <taxon>Eurotiales</taxon>
        <taxon>Aspergillaceae</taxon>
        <taxon>Penicillium</taxon>
    </lineage>
</organism>
<dbReference type="PANTHER" id="PTHR21330:SF1">
    <property type="entry name" value="E3 SUMO-PROTEIN LIGASE NSE2"/>
    <property type="match status" value="1"/>
</dbReference>
<feature type="region of interest" description="Disordered" evidence="13">
    <location>
        <begin position="95"/>
        <end position="114"/>
    </location>
</feature>
<evidence type="ECO:0000256" key="12">
    <source>
        <dbReference type="PROSITE-ProRule" id="PRU00452"/>
    </source>
</evidence>
<dbReference type="EC" id="5.2.1.8" evidence="4"/>
<dbReference type="CDD" id="cd16651">
    <property type="entry name" value="SPL-RING_NSE2"/>
    <property type="match status" value="1"/>
</dbReference>
<dbReference type="SUPFAM" id="SSF57850">
    <property type="entry name" value="RING/U-box"/>
    <property type="match status" value="1"/>
</dbReference>
<feature type="compositionally biased region" description="Basic and acidic residues" evidence="13">
    <location>
        <begin position="453"/>
        <end position="470"/>
    </location>
</feature>
<dbReference type="SMART" id="SM00504">
    <property type="entry name" value="Ubox"/>
    <property type="match status" value="1"/>
</dbReference>
<dbReference type="GO" id="GO:0016567">
    <property type="term" value="P:protein ubiquitination"/>
    <property type="evidence" value="ECO:0007669"/>
    <property type="project" value="InterPro"/>
</dbReference>
<reference evidence="15 16" key="1">
    <citation type="journal article" date="2023" name="IMA Fungus">
        <title>Comparative genomic study of the Penicillium genus elucidates a diverse pangenome and 15 lateral gene transfer events.</title>
        <authorList>
            <person name="Petersen C."/>
            <person name="Sorensen T."/>
            <person name="Nielsen M.R."/>
            <person name="Sondergaard T.E."/>
            <person name="Sorensen J.L."/>
            <person name="Fitzpatrick D.A."/>
            <person name="Frisvad J.C."/>
            <person name="Nielsen K.L."/>
        </authorList>
    </citation>
    <scope>NUCLEOTIDE SEQUENCE [LARGE SCALE GENOMIC DNA]</scope>
    <source>
        <strain evidence="15 16">IBT 29057</strain>
    </source>
</reference>
<comment type="subcellular location">
    <subcellularLocation>
        <location evidence="1">Nucleus</location>
    </subcellularLocation>
</comment>
<protein>
    <recommendedName>
        <fullName evidence="4">peptidylprolyl isomerase</fullName>
        <ecNumber evidence="4">5.2.1.8</ecNumber>
    </recommendedName>
</protein>
<keyword evidence="11" id="KW-0539">Nucleus</keyword>
<gene>
    <name evidence="15" type="ORF">N7450_002671</name>
</gene>
<dbReference type="PROSITE" id="PS51044">
    <property type="entry name" value="ZF_SP_RING"/>
    <property type="match status" value="1"/>
</dbReference>
<evidence type="ECO:0000256" key="6">
    <source>
        <dbReference type="ARBA" id="ARBA00022723"/>
    </source>
</evidence>
<dbReference type="Gene3D" id="3.30.40.10">
    <property type="entry name" value="Zinc/RING finger domain, C3HC4 (zinc finger)"/>
    <property type="match status" value="1"/>
</dbReference>
<feature type="region of interest" description="Disordered" evidence="13">
    <location>
        <begin position="172"/>
        <end position="232"/>
    </location>
</feature>
<comment type="similarity">
    <text evidence="3">Belongs to the NSE2 family.</text>
</comment>
<evidence type="ECO:0000256" key="5">
    <source>
        <dbReference type="ARBA" id="ARBA00022679"/>
    </source>
</evidence>
<feature type="compositionally biased region" description="Acidic residues" evidence="13">
    <location>
        <begin position="193"/>
        <end position="206"/>
    </location>
</feature>
<evidence type="ECO:0000313" key="16">
    <source>
        <dbReference type="Proteomes" id="UP001216150"/>
    </source>
</evidence>
<evidence type="ECO:0000256" key="1">
    <source>
        <dbReference type="ARBA" id="ARBA00004123"/>
    </source>
</evidence>
<proteinExistence type="inferred from homology"/>
<feature type="compositionally biased region" description="Basic residues" evidence="13">
    <location>
        <begin position="1"/>
        <end position="10"/>
    </location>
</feature>
<dbReference type="GO" id="GO:0003755">
    <property type="term" value="F:peptidyl-prolyl cis-trans isomerase activity"/>
    <property type="evidence" value="ECO:0007669"/>
    <property type="project" value="UniProtKB-KW"/>
</dbReference>
<feature type="region of interest" description="Disordered" evidence="13">
    <location>
        <begin position="274"/>
        <end position="319"/>
    </location>
</feature>
<dbReference type="InterPro" id="IPR003613">
    <property type="entry name" value="Ubox_domain"/>
</dbReference>
<feature type="domain" description="SP-RING-type" evidence="14">
    <location>
        <begin position="314"/>
        <end position="407"/>
    </location>
</feature>
<dbReference type="InterPro" id="IPR026846">
    <property type="entry name" value="Nse2(Mms21)"/>
</dbReference>
<keyword evidence="10" id="KW-0697">Rotamase</keyword>
<keyword evidence="7 12" id="KW-0863">Zinc-finger</keyword>
<evidence type="ECO:0000256" key="7">
    <source>
        <dbReference type="ARBA" id="ARBA00022771"/>
    </source>
</evidence>
<feature type="compositionally biased region" description="Polar residues" evidence="13">
    <location>
        <begin position="287"/>
        <end position="296"/>
    </location>
</feature>
<dbReference type="GO" id="GO:0004842">
    <property type="term" value="F:ubiquitin-protein transferase activity"/>
    <property type="evidence" value="ECO:0007669"/>
    <property type="project" value="InterPro"/>
</dbReference>
<evidence type="ECO:0000256" key="4">
    <source>
        <dbReference type="ARBA" id="ARBA00013194"/>
    </source>
</evidence>
<dbReference type="GO" id="GO:0000724">
    <property type="term" value="P:double-strand break repair via homologous recombination"/>
    <property type="evidence" value="ECO:0007669"/>
    <property type="project" value="InterPro"/>
</dbReference>
<dbReference type="Proteomes" id="UP001216150">
    <property type="component" value="Unassembled WGS sequence"/>
</dbReference>
<dbReference type="PANTHER" id="PTHR21330">
    <property type="entry name" value="E3 SUMO-PROTEIN LIGASE NSE2"/>
    <property type="match status" value="1"/>
</dbReference>
<feature type="compositionally biased region" description="Basic and acidic residues" evidence="13">
    <location>
        <begin position="95"/>
        <end position="105"/>
    </location>
</feature>
<evidence type="ECO:0000256" key="11">
    <source>
        <dbReference type="ARBA" id="ARBA00023242"/>
    </source>
</evidence>
<keyword evidence="8" id="KW-0833">Ubl conjugation pathway</keyword>
<accession>A0AAD6GXI7</accession>
<feature type="compositionally biased region" description="Acidic residues" evidence="13">
    <location>
        <begin position="433"/>
        <end position="452"/>
    </location>
</feature>
<feature type="compositionally biased region" description="Basic and acidic residues" evidence="13">
    <location>
        <begin position="207"/>
        <end position="216"/>
    </location>
</feature>
<keyword evidence="6" id="KW-0479">Metal-binding</keyword>
<evidence type="ECO:0000259" key="14">
    <source>
        <dbReference type="PROSITE" id="PS51044"/>
    </source>
</evidence>
<dbReference type="GO" id="GO:0061665">
    <property type="term" value="F:SUMO ligase activity"/>
    <property type="evidence" value="ECO:0007669"/>
    <property type="project" value="TreeGrafter"/>
</dbReference>
<dbReference type="EMBL" id="JAQJAC010000002">
    <property type="protein sequence ID" value="KAJ5596213.1"/>
    <property type="molecule type" value="Genomic_DNA"/>
</dbReference>
<keyword evidence="5" id="KW-0808">Transferase</keyword>
<comment type="caution">
    <text evidence="15">The sequence shown here is derived from an EMBL/GenBank/DDBJ whole genome shotgun (WGS) entry which is preliminary data.</text>
</comment>
<dbReference type="GO" id="GO:0005634">
    <property type="term" value="C:nucleus"/>
    <property type="evidence" value="ECO:0007669"/>
    <property type="project" value="UniProtKB-SubCell"/>
</dbReference>
<dbReference type="InterPro" id="IPR013083">
    <property type="entry name" value="Znf_RING/FYVE/PHD"/>
</dbReference>